<comment type="caution">
    <text evidence="1">The sequence shown here is derived from an EMBL/GenBank/DDBJ whole genome shotgun (WGS) entry which is preliminary data.</text>
</comment>
<evidence type="ECO:0000313" key="1">
    <source>
        <dbReference type="EMBL" id="KII67739.1"/>
    </source>
</evidence>
<sequence length="116" mass="12912">MRKTGYDYFGPVIGPGPLKWTPKINVVRMFQNENRIQPNNPLRPIIITNVQFTVLKSVAGLAIRIADGKISEKGTHTWTAVSISSAVTDIRAQMIDGAKNLSLSKREIFAKLYGRN</sequence>
<accession>A0A0C2IQK9</accession>
<dbReference type="Proteomes" id="UP000031668">
    <property type="component" value="Unassembled WGS sequence"/>
</dbReference>
<organism evidence="1 2">
    <name type="scientific">Thelohanellus kitauei</name>
    <name type="common">Myxosporean</name>
    <dbReference type="NCBI Taxonomy" id="669202"/>
    <lineage>
        <taxon>Eukaryota</taxon>
        <taxon>Metazoa</taxon>
        <taxon>Cnidaria</taxon>
        <taxon>Myxozoa</taxon>
        <taxon>Myxosporea</taxon>
        <taxon>Bivalvulida</taxon>
        <taxon>Platysporina</taxon>
        <taxon>Myxobolidae</taxon>
        <taxon>Thelohanellus</taxon>
    </lineage>
</organism>
<dbReference type="AlphaFoldDB" id="A0A0C2IQK9"/>
<evidence type="ECO:0000313" key="2">
    <source>
        <dbReference type="Proteomes" id="UP000031668"/>
    </source>
</evidence>
<reference evidence="1 2" key="1">
    <citation type="journal article" date="2014" name="Genome Biol. Evol.">
        <title>The genome of the myxosporean Thelohanellus kitauei shows adaptations to nutrient acquisition within its fish host.</title>
        <authorList>
            <person name="Yang Y."/>
            <person name="Xiong J."/>
            <person name="Zhou Z."/>
            <person name="Huo F."/>
            <person name="Miao W."/>
            <person name="Ran C."/>
            <person name="Liu Y."/>
            <person name="Zhang J."/>
            <person name="Feng J."/>
            <person name="Wang M."/>
            <person name="Wang M."/>
            <person name="Wang L."/>
            <person name="Yao B."/>
        </authorList>
    </citation>
    <scope>NUCLEOTIDE SEQUENCE [LARGE SCALE GENOMIC DNA]</scope>
    <source>
        <strain evidence="1">Wuqing</strain>
    </source>
</reference>
<dbReference type="EMBL" id="JWZT01003119">
    <property type="protein sequence ID" value="KII67739.1"/>
    <property type="molecule type" value="Genomic_DNA"/>
</dbReference>
<keyword evidence="2" id="KW-1185">Reference proteome</keyword>
<gene>
    <name evidence="1" type="ORF">RF11_01786</name>
</gene>
<proteinExistence type="predicted"/>
<protein>
    <submittedName>
        <fullName evidence="1">Uncharacterized protein</fullName>
    </submittedName>
</protein>
<name>A0A0C2IQK9_THEKT</name>